<dbReference type="PANTHER" id="PTHR11358:SF26">
    <property type="entry name" value="GUANIDINO ACID HYDROLASE, MITOCHONDRIAL"/>
    <property type="match status" value="1"/>
</dbReference>
<comment type="cofactor">
    <cofactor evidence="4">
        <name>Mn(2+)</name>
        <dbReference type="ChEBI" id="CHEBI:29035"/>
    </cofactor>
    <text evidence="4">Binds 2 manganese ions per subunit.</text>
</comment>
<feature type="binding site" evidence="4">
    <location>
        <position position="126"/>
    </location>
    <ligand>
        <name>Mn(2+)</name>
        <dbReference type="ChEBI" id="CHEBI:29035"/>
        <label>2</label>
    </ligand>
</feature>
<dbReference type="EC" id="3.5.3.11" evidence="6"/>
<keyword evidence="3 5" id="KW-0378">Hydrolase</keyword>
<feature type="binding site" evidence="4">
    <location>
        <position position="128"/>
    </location>
    <ligand>
        <name>Mn(2+)</name>
        <dbReference type="ChEBI" id="CHEBI:29035"/>
        <label>1</label>
    </ligand>
</feature>
<comment type="caution">
    <text evidence="6">The sequence shown here is derived from an EMBL/GenBank/DDBJ whole genome shotgun (WGS) entry which is preliminary data.</text>
</comment>
<dbReference type="GO" id="GO:0033389">
    <property type="term" value="P:putrescine biosynthetic process from arginine, via agmatine"/>
    <property type="evidence" value="ECO:0007669"/>
    <property type="project" value="TreeGrafter"/>
</dbReference>
<reference evidence="7" key="1">
    <citation type="submission" date="2017-09" db="EMBL/GenBank/DDBJ databases">
        <title>Metaegenomics of thermophilic ammonia-oxidizing enrichment culture.</title>
        <authorList>
            <person name="Kato S."/>
            <person name="Suzuki K."/>
        </authorList>
    </citation>
    <scope>NUCLEOTIDE SEQUENCE [LARGE SCALE GENOMIC DNA]</scope>
</reference>
<dbReference type="InterPro" id="IPR023696">
    <property type="entry name" value="Ureohydrolase_dom_sf"/>
</dbReference>
<evidence type="ECO:0000256" key="3">
    <source>
        <dbReference type="ARBA" id="ARBA00022801"/>
    </source>
</evidence>
<organism evidence="6 7">
    <name type="scientific">Candidatus Fervidibacter japonicus</name>
    <dbReference type="NCBI Taxonomy" id="2035412"/>
    <lineage>
        <taxon>Bacteria</taxon>
        <taxon>Candidatus Fervidibacterota</taxon>
        <taxon>Candidatus Fervidibacter</taxon>
    </lineage>
</organism>
<evidence type="ECO:0000256" key="2">
    <source>
        <dbReference type="ARBA" id="ARBA00022723"/>
    </source>
</evidence>
<dbReference type="Proteomes" id="UP000236173">
    <property type="component" value="Unassembled WGS sequence"/>
</dbReference>
<evidence type="ECO:0000313" key="6">
    <source>
        <dbReference type="EMBL" id="GBC97865.1"/>
    </source>
</evidence>
<feature type="binding site" evidence="4">
    <location>
        <position position="195"/>
    </location>
    <ligand>
        <name>Mn(2+)</name>
        <dbReference type="ChEBI" id="CHEBI:29035"/>
        <label>1</label>
    </ligand>
</feature>
<accession>A0A2H5X9M0</accession>
<keyword evidence="2 4" id="KW-0479">Metal-binding</keyword>
<dbReference type="PROSITE" id="PS01053">
    <property type="entry name" value="ARGINASE_1"/>
    <property type="match status" value="1"/>
</dbReference>
<dbReference type="Pfam" id="PF00491">
    <property type="entry name" value="Arginase"/>
    <property type="match status" value="1"/>
</dbReference>
<protein>
    <submittedName>
        <fullName evidence="6">Agmatinase</fullName>
        <ecNumber evidence="6">3.5.3.11</ecNumber>
    </submittedName>
</protein>
<evidence type="ECO:0000256" key="5">
    <source>
        <dbReference type="RuleBase" id="RU003684"/>
    </source>
</evidence>
<gene>
    <name evidence="6" type="primary">speB</name>
    <name evidence="6" type="ORF">HRbin17_00360</name>
</gene>
<dbReference type="GO" id="GO:0008783">
    <property type="term" value="F:agmatinase activity"/>
    <property type="evidence" value="ECO:0007669"/>
    <property type="project" value="UniProtKB-EC"/>
</dbReference>
<keyword evidence="4" id="KW-0464">Manganese</keyword>
<proteinExistence type="inferred from homology"/>
<sequence length="267" mass="28902">MRFLEAGDVATAQVVIIGAPFEGASSYRKGSALGPLAIRRASQSIESFSAVFRTDLRDVALGDAGDMALSDRVEDALAQIADAVETHLQAGRRTVLLGGDHSVTIGAVAGVRRLFPDIQVVVLDAHSDWRDSYDGSRYSHACTVRRLWEMTDGRVWVVGARSFVGNEDWSRYVGLEEVLQKLDPHRPTYLSVDLDAFDPSLCPGVGNPEPGGLRYEQAIALLCGLRAVSVIGVDVVELHPPYDPSETTAITAAKLVQESILAFWAPR</sequence>
<comment type="similarity">
    <text evidence="1">Belongs to the arginase family. Agmatinase subfamily.</text>
</comment>
<feature type="binding site" evidence="4">
    <location>
        <position position="124"/>
    </location>
    <ligand>
        <name>Mn(2+)</name>
        <dbReference type="ChEBI" id="CHEBI:29035"/>
        <label>2</label>
    </ligand>
</feature>
<dbReference type="InterPro" id="IPR020855">
    <property type="entry name" value="Ureohydrolase_Mn_BS"/>
</dbReference>
<dbReference type="Gene3D" id="3.40.800.10">
    <property type="entry name" value="Ureohydrolase domain"/>
    <property type="match status" value="1"/>
</dbReference>
<feature type="binding site" evidence="4">
    <location>
        <position position="193"/>
    </location>
    <ligand>
        <name>Mn(2+)</name>
        <dbReference type="ChEBI" id="CHEBI:29035"/>
        <label>1</label>
    </ligand>
</feature>
<dbReference type="SUPFAM" id="SSF52768">
    <property type="entry name" value="Arginase/deacetylase"/>
    <property type="match status" value="1"/>
</dbReference>
<name>A0A2H5X9M0_9BACT</name>
<dbReference type="GO" id="GO:0046872">
    <property type="term" value="F:metal ion binding"/>
    <property type="evidence" value="ECO:0007669"/>
    <property type="project" value="UniProtKB-KW"/>
</dbReference>
<dbReference type="AlphaFoldDB" id="A0A2H5X9M0"/>
<dbReference type="InterPro" id="IPR006035">
    <property type="entry name" value="Ureohydrolase"/>
</dbReference>
<dbReference type="PANTHER" id="PTHR11358">
    <property type="entry name" value="ARGINASE/AGMATINASE"/>
    <property type="match status" value="1"/>
</dbReference>
<dbReference type="EMBL" id="BEHT01000003">
    <property type="protein sequence ID" value="GBC97865.1"/>
    <property type="molecule type" value="Genomic_DNA"/>
</dbReference>
<dbReference type="InterPro" id="IPR005925">
    <property type="entry name" value="Agmatinase-rel"/>
</dbReference>
<dbReference type="PROSITE" id="PS51409">
    <property type="entry name" value="ARGINASE_2"/>
    <property type="match status" value="1"/>
</dbReference>
<feature type="binding site" evidence="4">
    <location>
        <position position="101"/>
    </location>
    <ligand>
        <name>Mn(2+)</name>
        <dbReference type="ChEBI" id="CHEBI:29035"/>
        <label>1</label>
    </ligand>
</feature>
<dbReference type="CDD" id="cd11593">
    <property type="entry name" value="Agmatinase-like_2"/>
    <property type="match status" value="1"/>
</dbReference>
<evidence type="ECO:0000256" key="4">
    <source>
        <dbReference type="PIRSR" id="PIRSR036979-1"/>
    </source>
</evidence>
<evidence type="ECO:0000313" key="7">
    <source>
        <dbReference type="Proteomes" id="UP000236173"/>
    </source>
</evidence>
<dbReference type="PIRSF" id="PIRSF036979">
    <property type="entry name" value="Arginase"/>
    <property type="match status" value="1"/>
</dbReference>
<dbReference type="NCBIfam" id="TIGR01230">
    <property type="entry name" value="agmatinase"/>
    <property type="match status" value="1"/>
</dbReference>
<evidence type="ECO:0000256" key="1">
    <source>
        <dbReference type="ARBA" id="ARBA00009227"/>
    </source>
</evidence>